<dbReference type="Proteomes" id="UP001597114">
    <property type="component" value="Unassembled WGS sequence"/>
</dbReference>
<reference evidence="2" key="1">
    <citation type="journal article" date="2019" name="Int. J. Syst. Evol. Microbiol.">
        <title>The Global Catalogue of Microorganisms (GCM) 10K type strain sequencing project: providing services to taxonomists for standard genome sequencing and annotation.</title>
        <authorList>
            <consortium name="The Broad Institute Genomics Platform"/>
            <consortium name="The Broad Institute Genome Sequencing Center for Infectious Disease"/>
            <person name="Wu L."/>
            <person name="Ma J."/>
        </authorList>
    </citation>
    <scope>NUCLEOTIDE SEQUENCE [LARGE SCALE GENOMIC DNA]</scope>
    <source>
        <strain evidence="2">CCM 7043</strain>
    </source>
</reference>
<organism evidence="1 2">
    <name type="scientific">Pseudonocardia yunnanensis</name>
    <dbReference type="NCBI Taxonomy" id="58107"/>
    <lineage>
        <taxon>Bacteria</taxon>
        <taxon>Bacillati</taxon>
        <taxon>Actinomycetota</taxon>
        <taxon>Actinomycetes</taxon>
        <taxon>Pseudonocardiales</taxon>
        <taxon>Pseudonocardiaceae</taxon>
        <taxon>Pseudonocardia</taxon>
    </lineage>
</organism>
<dbReference type="RefSeq" id="WP_344726652.1">
    <property type="nucleotide sequence ID" value="NZ_BAAAUS010000039.1"/>
</dbReference>
<accession>A0ABW4FBC3</accession>
<sequence length="216" mass="22957">MTIRDMVLGLLDLPGSRYSCVAERESGQILVESGVATVNPAVVLRWGTEAATVLEAATDGGLEDVILTSDYLYHLVRPLGVSRSLLVYLCVDRARANLASARRELAAVRFEDRAVTVAAPRPPPESLQGFSPAISHAASAMPPASAKPARQPVVPTAISVPLPRRAGPRAIPGVAPPPQQQWSSDPVLGRQWANDVATMSRLLTALRAWGDDAESP</sequence>
<keyword evidence="2" id="KW-1185">Reference proteome</keyword>
<comment type="caution">
    <text evidence="1">The sequence shown here is derived from an EMBL/GenBank/DDBJ whole genome shotgun (WGS) entry which is preliminary data.</text>
</comment>
<proteinExistence type="predicted"/>
<evidence type="ECO:0000313" key="1">
    <source>
        <dbReference type="EMBL" id="MFD1524110.1"/>
    </source>
</evidence>
<name>A0ABW4FBC3_9PSEU</name>
<evidence type="ECO:0000313" key="2">
    <source>
        <dbReference type="Proteomes" id="UP001597114"/>
    </source>
</evidence>
<dbReference type="EMBL" id="JBHUCO010000076">
    <property type="protein sequence ID" value="MFD1524110.1"/>
    <property type="molecule type" value="Genomic_DNA"/>
</dbReference>
<gene>
    <name evidence="1" type="ORF">ACFSJD_41950</name>
</gene>
<protein>
    <submittedName>
        <fullName evidence="1">Uncharacterized protein</fullName>
    </submittedName>
</protein>